<organism evidence="2 3">
    <name type="scientific">Streptomyces caeruleatus</name>
    <dbReference type="NCBI Taxonomy" id="661399"/>
    <lineage>
        <taxon>Bacteria</taxon>
        <taxon>Bacillati</taxon>
        <taxon>Actinomycetota</taxon>
        <taxon>Actinomycetes</taxon>
        <taxon>Kitasatosporales</taxon>
        <taxon>Streptomycetaceae</taxon>
        <taxon>Streptomyces</taxon>
    </lineage>
</organism>
<evidence type="ECO:0000259" key="1">
    <source>
        <dbReference type="Pfam" id="PF01636"/>
    </source>
</evidence>
<dbReference type="InterPro" id="IPR002575">
    <property type="entry name" value="Aminoglycoside_PTrfase"/>
</dbReference>
<evidence type="ECO:0000313" key="3">
    <source>
        <dbReference type="Proteomes" id="UP000053429"/>
    </source>
</evidence>
<feature type="domain" description="Aminoglycoside phosphotransferase" evidence="1">
    <location>
        <begin position="32"/>
        <end position="234"/>
    </location>
</feature>
<accession>A0A101TMA1</accession>
<evidence type="ECO:0000313" key="2">
    <source>
        <dbReference type="EMBL" id="KUN94938.1"/>
    </source>
</evidence>
<dbReference type="InterPro" id="IPR011009">
    <property type="entry name" value="Kinase-like_dom_sf"/>
</dbReference>
<dbReference type="InterPro" id="IPR052077">
    <property type="entry name" value="CcrZ_PhaseVar_Mediator"/>
</dbReference>
<proteinExistence type="predicted"/>
<sequence>MTEDVARLVGRDKGTRVTVRIRRMDALPVVIRTWPEESAVLDAVQGVLPHVPECLATGNDFAIHSYVEGTPLSGVCGDSEPVGLEVVRALTGLLARTARVGRAALPPLPALWPADDMDSRGYLRTLVRLADLHIRQPNWRTFGGLFAALGIPQDALSDLAARVPEMAERPYGLLHADLHRDNVITTRTGSPPLICVDWELATYGDPLHDLATHLVRMRYPEFQWDEVTAFWAQAMEPVRPAAVRGLAEDLRHYVDFERAQSVYPDVMRAARSLEDTLDDKGLDEATLSVWRALEAAAEPLRLSSVPSRPQIERVLVRWAVSRAGNGLAPAA</sequence>
<dbReference type="EMBL" id="LMWY01000050">
    <property type="protein sequence ID" value="KUN94938.1"/>
    <property type="molecule type" value="Genomic_DNA"/>
</dbReference>
<dbReference type="Gene3D" id="3.90.1200.10">
    <property type="match status" value="1"/>
</dbReference>
<dbReference type="PANTHER" id="PTHR40086:SF1">
    <property type="entry name" value="CELL CYCLE REGULATOR CCRZ"/>
    <property type="match status" value="1"/>
</dbReference>
<reference evidence="2 3" key="1">
    <citation type="submission" date="2015-10" db="EMBL/GenBank/DDBJ databases">
        <title>Draft genome sequence of Streptomyces caeruleatus NRRL B-24802, type strain for the species Streptomyces caeruleatus.</title>
        <authorList>
            <person name="Ruckert C."/>
            <person name="Winkler A."/>
            <person name="Kalinowski J."/>
            <person name="Kampfer P."/>
            <person name="Glaeser S."/>
        </authorList>
    </citation>
    <scope>NUCLEOTIDE SEQUENCE [LARGE SCALE GENOMIC DNA]</scope>
    <source>
        <strain evidence="2 3">NRRL B-24802</strain>
    </source>
</reference>
<gene>
    <name evidence="2" type="ORF">AQJ67_36565</name>
</gene>
<dbReference type="Proteomes" id="UP000053429">
    <property type="component" value="Unassembled WGS sequence"/>
</dbReference>
<dbReference type="SUPFAM" id="SSF56112">
    <property type="entry name" value="Protein kinase-like (PK-like)"/>
    <property type="match status" value="1"/>
</dbReference>
<keyword evidence="3" id="KW-1185">Reference proteome</keyword>
<comment type="caution">
    <text evidence="2">The sequence shown here is derived from an EMBL/GenBank/DDBJ whole genome shotgun (WGS) entry which is preliminary data.</text>
</comment>
<dbReference type="PANTHER" id="PTHR40086">
    <property type="entry name" value="PHOSPHOTRANSFERASE YTMP-RELATED"/>
    <property type="match status" value="1"/>
</dbReference>
<protein>
    <recommendedName>
        <fullName evidence="1">Aminoglycoside phosphotransferase domain-containing protein</fullName>
    </recommendedName>
</protein>
<dbReference type="STRING" id="661399.AQJ67_36565"/>
<dbReference type="Pfam" id="PF01636">
    <property type="entry name" value="APH"/>
    <property type="match status" value="1"/>
</dbReference>
<dbReference type="AlphaFoldDB" id="A0A101TMA1"/>
<name>A0A101TMA1_9ACTN</name>